<evidence type="ECO:0000256" key="4">
    <source>
        <dbReference type="ARBA" id="ARBA00023163"/>
    </source>
</evidence>
<dbReference type="InterPro" id="IPR036390">
    <property type="entry name" value="WH_DNA-bd_sf"/>
</dbReference>
<accession>A0ABV7L5I1</accession>
<evidence type="ECO:0000256" key="3">
    <source>
        <dbReference type="ARBA" id="ARBA00023125"/>
    </source>
</evidence>
<evidence type="ECO:0000313" key="6">
    <source>
        <dbReference type="EMBL" id="MFC3229887.1"/>
    </source>
</evidence>
<feature type="domain" description="HTH lysR-type" evidence="5">
    <location>
        <begin position="54"/>
        <end position="111"/>
    </location>
</feature>
<dbReference type="SUPFAM" id="SSF53850">
    <property type="entry name" value="Periplasmic binding protein-like II"/>
    <property type="match status" value="1"/>
</dbReference>
<dbReference type="Pfam" id="PF03466">
    <property type="entry name" value="LysR_substrate"/>
    <property type="match status" value="1"/>
</dbReference>
<keyword evidence="4" id="KW-0804">Transcription</keyword>
<evidence type="ECO:0000256" key="1">
    <source>
        <dbReference type="ARBA" id="ARBA00009437"/>
    </source>
</evidence>
<dbReference type="InterPro" id="IPR000847">
    <property type="entry name" value="LysR_HTH_N"/>
</dbReference>
<dbReference type="PROSITE" id="PS50931">
    <property type="entry name" value="HTH_LYSR"/>
    <property type="match status" value="1"/>
</dbReference>
<protein>
    <submittedName>
        <fullName evidence="6">LysR family transcriptional regulator</fullName>
    </submittedName>
</protein>
<dbReference type="InterPro" id="IPR036388">
    <property type="entry name" value="WH-like_DNA-bd_sf"/>
</dbReference>
<sequence length="354" mass="38831">MSRTRSCWNCHLKRPLILTRYQCASHLLFDRPVTPTLCTMTRMFHFRCPAGGAMEIRRLRYFLAVAEELHFGRAAARLDIAQPPLSRQVAQLETEIGVELFDRSRSQIRLTQAGSVLRDHTRRLLEQLDEAVAQTRAIGSGHAGRLRIGFTDCAAFGPLPALTQAYRSRFPDVDLALAHYGAGALSRALIQGEIDLAVSRQSLSDEAFRTERLCKEPLVAAVPRHFIGQERHLASLALLSDWPLVTYLPPAAGPAPDPILALCRSEGYQPAQCMPAPDLRAALGLVALGAGVTLVPSSAADICPPEVTLCAYSGRNPEVALSVGVRLDNRGPQVRQFLDLCRQESRSPEMLLPA</sequence>
<name>A0ABV7L5I1_9PROT</name>
<dbReference type="SUPFAM" id="SSF46785">
    <property type="entry name" value="Winged helix' DNA-binding domain"/>
    <property type="match status" value="1"/>
</dbReference>
<keyword evidence="7" id="KW-1185">Reference proteome</keyword>
<dbReference type="PANTHER" id="PTHR30346">
    <property type="entry name" value="TRANSCRIPTIONAL DUAL REGULATOR HCAR-RELATED"/>
    <property type="match status" value="1"/>
</dbReference>
<dbReference type="Pfam" id="PF00126">
    <property type="entry name" value="HTH_1"/>
    <property type="match status" value="1"/>
</dbReference>
<comment type="caution">
    <text evidence="6">The sequence shown here is derived from an EMBL/GenBank/DDBJ whole genome shotgun (WGS) entry which is preliminary data.</text>
</comment>
<evidence type="ECO:0000313" key="7">
    <source>
        <dbReference type="Proteomes" id="UP001595528"/>
    </source>
</evidence>
<dbReference type="Gene3D" id="3.40.190.10">
    <property type="entry name" value="Periplasmic binding protein-like II"/>
    <property type="match status" value="2"/>
</dbReference>
<dbReference type="InterPro" id="IPR005119">
    <property type="entry name" value="LysR_subst-bd"/>
</dbReference>
<dbReference type="Proteomes" id="UP001595528">
    <property type="component" value="Unassembled WGS sequence"/>
</dbReference>
<evidence type="ECO:0000256" key="2">
    <source>
        <dbReference type="ARBA" id="ARBA00023015"/>
    </source>
</evidence>
<dbReference type="EMBL" id="JBHRTR010000034">
    <property type="protein sequence ID" value="MFC3229887.1"/>
    <property type="molecule type" value="Genomic_DNA"/>
</dbReference>
<dbReference type="RefSeq" id="WP_379904513.1">
    <property type="nucleotide sequence ID" value="NZ_JBHRTR010000034.1"/>
</dbReference>
<gene>
    <name evidence="6" type="ORF">ACFOGJ_21735</name>
</gene>
<dbReference type="CDD" id="cd08414">
    <property type="entry name" value="PBP2_LTTR_aromatics_like"/>
    <property type="match status" value="1"/>
</dbReference>
<comment type="similarity">
    <text evidence="1">Belongs to the LysR transcriptional regulatory family.</text>
</comment>
<keyword evidence="3" id="KW-0238">DNA-binding</keyword>
<organism evidence="6 7">
    <name type="scientific">Marinibaculum pumilum</name>
    <dbReference type="NCBI Taxonomy" id="1766165"/>
    <lineage>
        <taxon>Bacteria</taxon>
        <taxon>Pseudomonadati</taxon>
        <taxon>Pseudomonadota</taxon>
        <taxon>Alphaproteobacteria</taxon>
        <taxon>Rhodospirillales</taxon>
        <taxon>Rhodospirillaceae</taxon>
        <taxon>Marinibaculum</taxon>
    </lineage>
</organism>
<dbReference type="PRINTS" id="PR00039">
    <property type="entry name" value="HTHLYSR"/>
</dbReference>
<evidence type="ECO:0000259" key="5">
    <source>
        <dbReference type="PROSITE" id="PS50931"/>
    </source>
</evidence>
<dbReference type="PANTHER" id="PTHR30346:SF0">
    <property type="entry name" value="HCA OPERON TRANSCRIPTIONAL ACTIVATOR HCAR"/>
    <property type="match status" value="1"/>
</dbReference>
<dbReference type="Gene3D" id="1.10.10.10">
    <property type="entry name" value="Winged helix-like DNA-binding domain superfamily/Winged helix DNA-binding domain"/>
    <property type="match status" value="1"/>
</dbReference>
<keyword evidence="2" id="KW-0805">Transcription regulation</keyword>
<proteinExistence type="inferred from homology"/>
<reference evidence="7" key="1">
    <citation type="journal article" date="2019" name="Int. J. Syst. Evol. Microbiol.">
        <title>The Global Catalogue of Microorganisms (GCM) 10K type strain sequencing project: providing services to taxonomists for standard genome sequencing and annotation.</title>
        <authorList>
            <consortium name="The Broad Institute Genomics Platform"/>
            <consortium name="The Broad Institute Genome Sequencing Center for Infectious Disease"/>
            <person name="Wu L."/>
            <person name="Ma J."/>
        </authorList>
    </citation>
    <scope>NUCLEOTIDE SEQUENCE [LARGE SCALE GENOMIC DNA]</scope>
    <source>
        <strain evidence="7">KCTC 42964</strain>
    </source>
</reference>